<dbReference type="RefSeq" id="WP_062148872.1">
    <property type="nucleotide sequence ID" value="NZ_KQ947987.1"/>
</dbReference>
<gene>
    <name evidence="2" type="ORF">AQI70_14570</name>
</gene>
<dbReference type="AlphaFoldDB" id="A0A117PCK3"/>
<dbReference type="STRING" id="146536.AQI70_14570"/>
<proteinExistence type="predicted"/>
<evidence type="ECO:0000313" key="2">
    <source>
        <dbReference type="EMBL" id="KUM77151.1"/>
    </source>
</evidence>
<evidence type="ECO:0000256" key="1">
    <source>
        <dbReference type="SAM" id="MobiDB-lite"/>
    </source>
</evidence>
<protein>
    <submittedName>
        <fullName evidence="2">Uncharacterized protein</fullName>
    </submittedName>
</protein>
<reference evidence="2 3" key="1">
    <citation type="submission" date="2015-10" db="EMBL/GenBank/DDBJ databases">
        <title>Draft genome sequence of Streptomyces curacoi DSM 40107, type strain for the species Streptomyces curacoi.</title>
        <authorList>
            <person name="Ruckert C."/>
            <person name="Winkler A."/>
            <person name="Kalinowski J."/>
            <person name="Kampfer P."/>
            <person name="Glaeser S."/>
        </authorList>
    </citation>
    <scope>NUCLEOTIDE SEQUENCE [LARGE SCALE GENOMIC DNA]</scope>
    <source>
        <strain evidence="2 3">DSM 40107</strain>
    </source>
</reference>
<name>A0A117PCK3_9ACTN</name>
<accession>A0A117PCK3</accession>
<comment type="caution">
    <text evidence="2">The sequence shown here is derived from an EMBL/GenBank/DDBJ whole genome shotgun (WGS) entry which is preliminary data.</text>
</comment>
<feature type="region of interest" description="Disordered" evidence="1">
    <location>
        <begin position="154"/>
        <end position="174"/>
    </location>
</feature>
<keyword evidence="3" id="KW-1185">Reference proteome</keyword>
<sequence length="362" mass="40044">MTDVGHLAELRGLERTVLTVTTPHHPTWLPVFPVAHLAEHLLGRELGRLPGLSALTGHLRRDLITVRFLTATAGPAAFDVRQLVDLRETARQDFEQERRVLAVEDAILPPPLRTAGRLPASLAEFLDAWRRTEPRPRLERQPYLTDRLRELVDPAAPPHPYGTTAPDPGPADPRQEHAEALAAVRRRTCGTPPELFLDGGPLEQYCGAGSVFLAGLSAYRSPLFRGLREGPRPLYTLKLFDFPWRRRTFIACVTQPAIGPAEFAATLGARTVGLIAGLDDADLRTVLAEGRVAVLDDLAAVLDFPPRRAWLPVLARLNGFSARPADLARPVLDCTVDDLARYRDTFLDAYARHIHRTAREAV</sequence>
<dbReference type="EMBL" id="LMWJ01000008">
    <property type="protein sequence ID" value="KUM77151.1"/>
    <property type="molecule type" value="Genomic_DNA"/>
</dbReference>
<evidence type="ECO:0000313" key="3">
    <source>
        <dbReference type="Proteomes" id="UP000054024"/>
    </source>
</evidence>
<dbReference type="OrthoDB" id="9954706at2"/>
<organism evidence="2 3">
    <name type="scientific">Streptomyces curacoi</name>
    <dbReference type="NCBI Taxonomy" id="146536"/>
    <lineage>
        <taxon>Bacteria</taxon>
        <taxon>Bacillati</taxon>
        <taxon>Actinomycetota</taxon>
        <taxon>Actinomycetes</taxon>
        <taxon>Kitasatosporales</taxon>
        <taxon>Streptomycetaceae</taxon>
        <taxon>Streptomyces</taxon>
    </lineage>
</organism>
<dbReference type="Proteomes" id="UP000054024">
    <property type="component" value="Unassembled WGS sequence"/>
</dbReference>